<organism evidence="1 2">
    <name type="scientific">Mythimna loreyi</name>
    <dbReference type="NCBI Taxonomy" id="667449"/>
    <lineage>
        <taxon>Eukaryota</taxon>
        <taxon>Metazoa</taxon>
        <taxon>Ecdysozoa</taxon>
        <taxon>Arthropoda</taxon>
        <taxon>Hexapoda</taxon>
        <taxon>Insecta</taxon>
        <taxon>Pterygota</taxon>
        <taxon>Neoptera</taxon>
        <taxon>Endopterygota</taxon>
        <taxon>Lepidoptera</taxon>
        <taxon>Glossata</taxon>
        <taxon>Ditrysia</taxon>
        <taxon>Noctuoidea</taxon>
        <taxon>Noctuidae</taxon>
        <taxon>Noctuinae</taxon>
        <taxon>Hadenini</taxon>
        <taxon>Mythimna</taxon>
    </lineage>
</organism>
<evidence type="ECO:0000313" key="2">
    <source>
        <dbReference type="Proteomes" id="UP001231649"/>
    </source>
</evidence>
<protein>
    <submittedName>
        <fullName evidence="1">Uncharacterized protein</fullName>
    </submittedName>
</protein>
<name>A0ACC2QNT3_9NEOP</name>
<sequence>MYYSGIDKDICFEQFVAEFKLTARTNEWSEKDYALILGVYLQGPAQYFFRYTYHDDMEFATLCELLRSEFPCECFNCKHRAALEVCVMEENPMLCGEGGPSSVLNEDDNAVLYSSMTDDPQNDEPSDDDDDQSCNVSSQEDEDDQGCGVSSHDDIDDQGCDVSGQISDETATEDTDEDRSPGVFNPVIILSDFIADKDKFFTKMQDLHNDVSNRNDNEEDHNLEDTNCELKSFLQNETKEMAQVVTKEVPHSPMIIHEVDRFDFSNLRKKDRVPFKTKKCMAQKGMATRKSSRNVHIFHRIKFKTQRCMAQKSMAKRKSVHHKNLNKIKSQLLNCEYYCNKFKKQFFLSKHKFWKFYKKKLDVIFYNYKVRKRFTLRNL</sequence>
<accession>A0ACC2QNT3</accession>
<evidence type="ECO:0000313" key="1">
    <source>
        <dbReference type="EMBL" id="KAJ8721808.1"/>
    </source>
</evidence>
<comment type="caution">
    <text evidence="1">The sequence shown here is derived from an EMBL/GenBank/DDBJ whole genome shotgun (WGS) entry which is preliminary data.</text>
</comment>
<dbReference type="Proteomes" id="UP001231649">
    <property type="component" value="Chromosome 16"/>
</dbReference>
<gene>
    <name evidence="1" type="ORF">PYW08_004210</name>
</gene>
<proteinExistence type="predicted"/>
<dbReference type="EMBL" id="CM056792">
    <property type="protein sequence ID" value="KAJ8721808.1"/>
    <property type="molecule type" value="Genomic_DNA"/>
</dbReference>
<reference evidence="1" key="1">
    <citation type="submission" date="2023-03" db="EMBL/GenBank/DDBJ databases">
        <title>Chromosome-level genomes of two armyworms, Mythimna separata and Mythimna loreyi, provide insights into the biosynthesis and reception of sex pheromones.</title>
        <authorList>
            <person name="Zhao H."/>
        </authorList>
    </citation>
    <scope>NUCLEOTIDE SEQUENCE</scope>
    <source>
        <strain evidence="1">BeijingLab</strain>
    </source>
</reference>
<keyword evidence="2" id="KW-1185">Reference proteome</keyword>